<keyword evidence="5 6" id="KW-0472">Membrane</keyword>
<evidence type="ECO:0000256" key="5">
    <source>
        <dbReference type="ARBA" id="ARBA00023136"/>
    </source>
</evidence>
<proteinExistence type="predicted"/>
<dbReference type="Pfam" id="PF02653">
    <property type="entry name" value="BPD_transp_2"/>
    <property type="match status" value="1"/>
</dbReference>
<sequence length="300" mass="32328">MDVILQIFSLTILWSTIRQATPLILASLGGIFAERSGVINIALEGIMLTGAFASIYGMYLTGSPWIGLLFAIIVGIIIASIHAVVTVIFKTNQVVSGTAINIFALGLTQFLLEVIWKVSGTSPRIGRLPTWTIGPLSFNPIVYIAFAMVPIVWFILYRTPWGLRIRAVGEHPQAADTVGINVNRIRFICVLISGAFAGLAGAHLSLGELGIFQKEMTAGRGYIALAAMIFGKWNPVGAFLASLLFAFSQAVSISGVNIPFIPRELINTIPYVVTIIVLASFVGRAHAPKAIGKPYDKSER</sequence>
<dbReference type="Proteomes" id="UP000243819">
    <property type="component" value="Unassembled WGS sequence"/>
</dbReference>
<evidence type="ECO:0000256" key="2">
    <source>
        <dbReference type="ARBA" id="ARBA00022475"/>
    </source>
</evidence>
<dbReference type="InterPro" id="IPR037294">
    <property type="entry name" value="ABC_BtuC-like"/>
</dbReference>
<evidence type="ECO:0000313" key="7">
    <source>
        <dbReference type="EMBL" id="SES77695.1"/>
    </source>
</evidence>
<feature type="transmembrane region" description="Helical" evidence="6">
    <location>
        <begin position="38"/>
        <end position="59"/>
    </location>
</feature>
<evidence type="ECO:0000313" key="8">
    <source>
        <dbReference type="Proteomes" id="UP000243819"/>
    </source>
</evidence>
<dbReference type="PANTHER" id="PTHR43370">
    <property type="entry name" value="SUGAR ABC TRANSPORTER INTEGRAL MEMBRANE PROTEIN-RELATED"/>
    <property type="match status" value="1"/>
</dbReference>
<keyword evidence="4 6" id="KW-1133">Transmembrane helix</keyword>
<evidence type="ECO:0000256" key="1">
    <source>
        <dbReference type="ARBA" id="ARBA00004651"/>
    </source>
</evidence>
<evidence type="ECO:0000256" key="6">
    <source>
        <dbReference type="SAM" id="Phobius"/>
    </source>
</evidence>
<dbReference type="GO" id="GO:0022857">
    <property type="term" value="F:transmembrane transporter activity"/>
    <property type="evidence" value="ECO:0007669"/>
    <property type="project" value="InterPro"/>
</dbReference>
<name>A0A1H9Z869_9FIRM</name>
<feature type="transmembrane region" description="Helical" evidence="6">
    <location>
        <begin position="268"/>
        <end position="287"/>
    </location>
</feature>
<reference evidence="8" key="1">
    <citation type="submission" date="2016-10" db="EMBL/GenBank/DDBJ databases">
        <authorList>
            <person name="Varghese N."/>
            <person name="Submissions S."/>
        </authorList>
    </citation>
    <scope>NUCLEOTIDE SEQUENCE [LARGE SCALE GENOMIC DNA]</scope>
    <source>
        <strain evidence="8">DSM 13577</strain>
    </source>
</reference>
<feature type="transmembrane region" description="Helical" evidence="6">
    <location>
        <begin position="136"/>
        <end position="156"/>
    </location>
</feature>
<evidence type="ECO:0000256" key="3">
    <source>
        <dbReference type="ARBA" id="ARBA00022692"/>
    </source>
</evidence>
<feature type="transmembrane region" description="Helical" evidence="6">
    <location>
        <begin position="95"/>
        <end position="116"/>
    </location>
</feature>
<protein>
    <submittedName>
        <fullName evidence="7">Nucleoside ABC transporter membrane protein</fullName>
    </submittedName>
</protein>
<dbReference type="EMBL" id="FOIF01000007">
    <property type="protein sequence ID" value="SES77695.1"/>
    <property type="molecule type" value="Genomic_DNA"/>
</dbReference>
<keyword evidence="3 6" id="KW-0812">Transmembrane</keyword>
<dbReference type="STRING" id="1120990.SAMN03080614_100734"/>
<dbReference type="AlphaFoldDB" id="A0A1H9Z869"/>
<feature type="transmembrane region" description="Helical" evidence="6">
    <location>
        <begin position="66"/>
        <end position="89"/>
    </location>
</feature>
<comment type="subcellular location">
    <subcellularLocation>
        <location evidence="1">Cell membrane</location>
        <topology evidence="1">Multi-pass membrane protein</topology>
    </subcellularLocation>
</comment>
<dbReference type="RefSeq" id="WP_091349221.1">
    <property type="nucleotide sequence ID" value="NZ_FOIF01000007.1"/>
</dbReference>
<organism evidence="7 8">
    <name type="scientific">Anaerobranca gottschalkii DSM 13577</name>
    <dbReference type="NCBI Taxonomy" id="1120990"/>
    <lineage>
        <taxon>Bacteria</taxon>
        <taxon>Bacillati</taxon>
        <taxon>Bacillota</taxon>
        <taxon>Clostridia</taxon>
        <taxon>Eubacteriales</taxon>
        <taxon>Proteinivoracaceae</taxon>
        <taxon>Anaerobranca</taxon>
    </lineage>
</organism>
<dbReference type="CDD" id="cd06580">
    <property type="entry name" value="TM_PBP1_transp_TpRbsC_like"/>
    <property type="match status" value="1"/>
</dbReference>
<dbReference type="PANTHER" id="PTHR43370:SF1">
    <property type="entry name" value="GUANOSINE ABC TRANSPORTER PERMEASE PROTEIN NUPQ"/>
    <property type="match status" value="1"/>
</dbReference>
<feature type="transmembrane region" description="Helical" evidence="6">
    <location>
        <begin position="223"/>
        <end position="248"/>
    </location>
</feature>
<dbReference type="Gene3D" id="1.10.3470.10">
    <property type="entry name" value="ABC transporter involved in vitamin B12 uptake, BtuC"/>
    <property type="match status" value="1"/>
</dbReference>
<gene>
    <name evidence="7" type="ORF">SAMN03080614_100734</name>
</gene>
<dbReference type="OrthoDB" id="9792579at2"/>
<dbReference type="GO" id="GO:0005886">
    <property type="term" value="C:plasma membrane"/>
    <property type="evidence" value="ECO:0007669"/>
    <property type="project" value="UniProtKB-SubCell"/>
</dbReference>
<keyword evidence="8" id="KW-1185">Reference proteome</keyword>
<accession>A0A1H9Z869</accession>
<keyword evidence="2" id="KW-1003">Cell membrane</keyword>
<evidence type="ECO:0000256" key="4">
    <source>
        <dbReference type="ARBA" id="ARBA00022989"/>
    </source>
</evidence>
<dbReference type="InterPro" id="IPR001851">
    <property type="entry name" value="ABC_transp_permease"/>
</dbReference>
<feature type="transmembrane region" description="Helical" evidence="6">
    <location>
        <begin position="185"/>
        <end position="211"/>
    </location>
</feature>